<evidence type="ECO:0000313" key="1">
    <source>
        <dbReference type="EMBL" id="KAJ8647038.1"/>
    </source>
</evidence>
<evidence type="ECO:0000313" key="2">
    <source>
        <dbReference type="Proteomes" id="UP001234297"/>
    </source>
</evidence>
<keyword evidence="2" id="KW-1185">Reference proteome</keyword>
<proteinExistence type="predicted"/>
<comment type="caution">
    <text evidence="1">The sequence shown here is derived from an EMBL/GenBank/DDBJ whole genome shotgun (WGS) entry which is preliminary data.</text>
</comment>
<accession>A0ACC2MNT3</accession>
<sequence length="94" mass="10281">MPDQGAPSLSQRVTRGDCRREGNGDLHGVRFKGEGACLSGDFRILLEFAGCSVCKRLATTFETWSCSRDKNTADIRGRTLGSKLRHCKASMATE</sequence>
<dbReference type="Proteomes" id="UP001234297">
    <property type="component" value="Chromosome 1"/>
</dbReference>
<organism evidence="1 2">
    <name type="scientific">Persea americana</name>
    <name type="common">Avocado</name>
    <dbReference type="NCBI Taxonomy" id="3435"/>
    <lineage>
        <taxon>Eukaryota</taxon>
        <taxon>Viridiplantae</taxon>
        <taxon>Streptophyta</taxon>
        <taxon>Embryophyta</taxon>
        <taxon>Tracheophyta</taxon>
        <taxon>Spermatophyta</taxon>
        <taxon>Magnoliopsida</taxon>
        <taxon>Magnoliidae</taxon>
        <taxon>Laurales</taxon>
        <taxon>Lauraceae</taxon>
        <taxon>Persea</taxon>
    </lineage>
</organism>
<reference evidence="1 2" key="1">
    <citation type="journal article" date="2022" name="Hortic Res">
        <title>A haplotype resolved chromosomal level avocado genome allows analysis of novel avocado genes.</title>
        <authorList>
            <person name="Nath O."/>
            <person name="Fletcher S.J."/>
            <person name="Hayward A."/>
            <person name="Shaw L.M."/>
            <person name="Masouleh A.K."/>
            <person name="Furtado A."/>
            <person name="Henry R.J."/>
            <person name="Mitter N."/>
        </authorList>
    </citation>
    <scope>NUCLEOTIDE SEQUENCE [LARGE SCALE GENOMIC DNA]</scope>
    <source>
        <strain evidence="2">cv. Hass</strain>
    </source>
</reference>
<name>A0ACC2MNT3_PERAE</name>
<dbReference type="EMBL" id="CM056809">
    <property type="protein sequence ID" value="KAJ8647038.1"/>
    <property type="molecule type" value="Genomic_DNA"/>
</dbReference>
<gene>
    <name evidence="1" type="ORF">MRB53_000061</name>
</gene>
<protein>
    <submittedName>
        <fullName evidence="1">Uncharacterized protein</fullName>
    </submittedName>
</protein>